<dbReference type="GO" id="GO:0005886">
    <property type="term" value="C:plasma membrane"/>
    <property type="evidence" value="ECO:0007669"/>
    <property type="project" value="TreeGrafter"/>
</dbReference>
<gene>
    <name evidence="6" type="ORF">PMIN01_07616</name>
</gene>
<dbReference type="EMBL" id="WJXW01000007">
    <property type="protein sequence ID" value="KAF9734713.1"/>
    <property type="molecule type" value="Genomic_DNA"/>
</dbReference>
<feature type="transmembrane region" description="Helical" evidence="5">
    <location>
        <begin position="151"/>
        <end position="174"/>
    </location>
</feature>
<feature type="transmembrane region" description="Helical" evidence="5">
    <location>
        <begin position="227"/>
        <end position="247"/>
    </location>
</feature>
<name>A0A9P6GGL5_9PLEO</name>
<evidence type="ECO:0000313" key="6">
    <source>
        <dbReference type="EMBL" id="KAF9734713.1"/>
    </source>
</evidence>
<feature type="transmembrane region" description="Helical" evidence="5">
    <location>
        <begin position="44"/>
        <end position="63"/>
    </location>
</feature>
<dbReference type="Proteomes" id="UP000756921">
    <property type="component" value="Unassembled WGS sequence"/>
</dbReference>
<keyword evidence="4 5" id="KW-0472">Membrane</keyword>
<comment type="caution">
    <text evidence="6">The sequence shown here is derived from an EMBL/GenBank/DDBJ whole genome shotgun (WGS) entry which is preliminary data.</text>
</comment>
<accession>A0A9P6GGL5</accession>
<organism evidence="6 7">
    <name type="scientific">Paraphaeosphaeria minitans</name>
    <dbReference type="NCBI Taxonomy" id="565426"/>
    <lineage>
        <taxon>Eukaryota</taxon>
        <taxon>Fungi</taxon>
        <taxon>Dikarya</taxon>
        <taxon>Ascomycota</taxon>
        <taxon>Pezizomycotina</taxon>
        <taxon>Dothideomycetes</taxon>
        <taxon>Pleosporomycetidae</taxon>
        <taxon>Pleosporales</taxon>
        <taxon>Massarineae</taxon>
        <taxon>Didymosphaeriaceae</taxon>
        <taxon>Paraphaeosphaeria</taxon>
    </lineage>
</organism>
<dbReference type="OrthoDB" id="4521223at2759"/>
<evidence type="ECO:0000256" key="3">
    <source>
        <dbReference type="ARBA" id="ARBA00022989"/>
    </source>
</evidence>
<dbReference type="GO" id="GO:0000324">
    <property type="term" value="C:fungal-type vacuole"/>
    <property type="evidence" value="ECO:0007669"/>
    <property type="project" value="TreeGrafter"/>
</dbReference>
<feature type="transmembrane region" description="Helical" evidence="5">
    <location>
        <begin position="101"/>
        <end position="126"/>
    </location>
</feature>
<dbReference type="PANTHER" id="PTHR31465">
    <property type="entry name" value="PROTEIN RTA1-RELATED"/>
    <property type="match status" value="1"/>
</dbReference>
<evidence type="ECO:0000313" key="7">
    <source>
        <dbReference type="Proteomes" id="UP000756921"/>
    </source>
</evidence>
<dbReference type="PANTHER" id="PTHR31465:SF9">
    <property type="entry name" value="SPHINGOID LONG-CHAIN BASE TRANSPORTER RSB1"/>
    <property type="match status" value="1"/>
</dbReference>
<dbReference type="Pfam" id="PF04479">
    <property type="entry name" value="RTA1"/>
    <property type="match status" value="1"/>
</dbReference>
<evidence type="ECO:0000256" key="1">
    <source>
        <dbReference type="ARBA" id="ARBA00004141"/>
    </source>
</evidence>
<feature type="transmembrane region" description="Helical" evidence="5">
    <location>
        <begin position="267"/>
        <end position="285"/>
    </location>
</feature>
<sequence length="318" mass="34285">MASSNTTWPPGEIWKDLIPFGPLANCTLALCPVEWSVFTYQPSIAANAALLAIFGLLLLVHAAQGINYRAWGYMGCMIAGCVLQIVGYVGRIMLHGNPFDFNAFLMQIICITVAPVFYCAAIYVLLAQIELTHPSRITTLDPSLSRVSPKLFYYIFIPADVTCLILQATGGALSATGGDIDAINTGVSVSKAGLILQVVVLAIFLSATADYLLSYRRAHGGALIRRLSVFLGALGAGVVCVLVRCVYRIVELKGGYFGPEFEHQWEFVALEGVVMCVAVVFFAVGHPGMSLYRLRGEKGPIREEGQTEVAQQGGVGYH</sequence>
<keyword evidence="2 5" id="KW-0812">Transmembrane</keyword>
<keyword evidence="7" id="KW-1185">Reference proteome</keyword>
<protein>
    <submittedName>
        <fullName evidence="6">Parasitic phase-specific protein psp-1</fullName>
    </submittedName>
</protein>
<evidence type="ECO:0000256" key="5">
    <source>
        <dbReference type="SAM" id="Phobius"/>
    </source>
</evidence>
<keyword evidence="3 5" id="KW-1133">Transmembrane helix</keyword>
<dbReference type="AlphaFoldDB" id="A0A9P6GGL5"/>
<evidence type="ECO:0000256" key="4">
    <source>
        <dbReference type="ARBA" id="ARBA00023136"/>
    </source>
</evidence>
<reference evidence="6" key="1">
    <citation type="journal article" date="2020" name="Mol. Plant Microbe Interact.">
        <title>Genome Sequence of the Biocontrol Agent Coniothyrium minitans strain Conio (IMI 134523).</title>
        <authorList>
            <person name="Patel D."/>
            <person name="Shittu T.A."/>
            <person name="Baroncelli R."/>
            <person name="Muthumeenakshi S."/>
            <person name="Osborne T.H."/>
            <person name="Janganan T.K."/>
            <person name="Sreenivasaprasad S."/>
        </authorList>
    </citation>
    <scope>NUCLEOTIDE SEQUENCE</scope>
    <source>
        <strain evidence="6">Conio</strain>
    </source>
</reference>
<evidence type="ECO:0000256" key="2">
    <source>
        <dbReference type="ARBA" id="ARBA00022692"/>
    </source>
</evidence>
<dbReference type="InterPro" id="IPR007568">
    <property type="entry name" value="RTA1"/>
</dbReference>
<proteinExistence type="predicted"/>
<comment type="subcellular location">
    <subcellularLocation>
        <location evidence="1">Membrane</location>
        <topology evidence="1">Multi-pass membrane protein</topology>
    </subcellularLocation>
</comment>
<feature type="transmembrane region" description="Helical" evidence="5">
    <location>
        <begin position="194"/>
        <end position="215"/>
    </location>
</feature>
<feature type="transmembrane region" description="Helical" evidence="5">
    <location>
        <begin position="70"/>
        <end position="89"/>
    </location>
</feature>